<dbReference type="AlphaFoldDB" id="A0A183EIX2"/>
<dbReference type="OrthoDB" id="6260144at2759"/>
<dbReference type="PANTHER" id="PTHR13103:SF2">
    <property type="entry name" value="IQCJ-SCHIP1 READTHROUGH TRANSCRIPT PROTEIN-RELATED"/>
    <property type="match status" value="1"/>
</dbReference>
<dbReference type="InterPro" id="IPR015649">
    <property type="entry name" value="SCHIP_1_C"/>
</dbReference>
<dbReference type="Proteomes" id="UP000271098">
    <property type="component" value="Unassembled WGS sequence"/>
</dbReference>
<name>A0A183EIX2_9BILA</name>
<keyword evidence="5" id="KW-1185">Reference proteome</keyword>
<feature type="region of interest" description="Disordered" evidence="2">
    <location>
        <begin position="198"/>
        <end position="223"/>
    </location>
</feature>
<sequence>MWPRDDGMLPIEGTATNNNNLCTKSLLDNLMGSRRIAANASSSSLEQHSNSSSLESIESTPILDGNRAVSTSCSEDSFEMSSISSKPATDTSHAQTQGLNRLSSVSNPGNTLKSPEAGSDSPNQKVTECCNSEQEQMSRDSLEPSSSSDKYDSLRLDTAGKTDSLASTSCNFDSFERQNDAVEFSENTQEAMNKDLNCEKTGPSKSWPVRHGTPSTSKSSNEITNIGNAMKNRASVRDYIDKELNDLDTCLPELDFNKLEEKLNCAAKERMMTERKLLGEQVRRRLALQVDQYTAGPAPRIYTRPSRSNLGFRLQTAMNLQVCYINDLKDEEDEESSDDELFVPKSKSAPNLRSAVLDGSNLNASELRQAAVSAVSKSSAVVFLVFQLSNFSFD</sequence>
<dbReference type="Pfam" id="PF10148">
    <property type="entry name" value="SCHIP-1_C"/>
    <property type="match status" value="1"/>
</dbReference>
<dbReference type="GO" id="GO:0030054">
    <property type="term" value="C:cell junction"/>
    <property type="evidence" value="ECO:0007669"/>
    <property type="project" value="TreeGrafter"/>
</dbReference>
<feature type="compositionally biased region" description="Polar residues" evidence="2">
    <location>
        <begin position="86"/>
        <end position="113"/>
    </location>
</feature>
<organism evidence="6">
    <name type="scientific">Gongylonema pulchrum</name>
    <dbReference type="NCBI Taxonomy" id="637853"/>
    <lineage>
        <taxon>Eukaryota</taxon>
        <taxon>Metazoa</taxon>
        <taxon>Ecdysozoa</taxon>
        <taxon>Nematoda</taxon>
        <taxon>Chromadorea</taxon>
        <taxon>Rhabditida</taxon>
        <taxon>Spirurina</taxon>
        <taxon>Spiruromorpha</taxon>
        <taxon>Spiruroidea</taxon>
        <taxon>Gongylonematidae</taxon>
        <taxon>Gongylonema</taxon>
    </lineage>
</organism>
<keyword evidence="1" id="KW-0175">Coiled coil</keyword>
<dbReference type="EMBL" id="UYRT01091440">
    <property type="protein sequence ID" value="VDN37100.1"/>
    <property type="molecule type" value="Genomic_DNA"/>
</dbReference>
<reference evidence="6" key="1">
    <citation type="submission" date="2016-06" db="UniProtKB">
        <authorList>
            <consortium name="WormBaseParasite"/>
        </authorList>
    </citation>
    <scope>IDENTIFICATION</scope>
</reference>
<evidence type="ECO:0000256" key="1">
    <source>
        <dbReference type="ARBA" id="ARBA00023054"/>
    </source>
</evidence>
<dbReference type="PANTHER" id="PTHR13103">
    <property type="entry name" value="SCHWANNOMIN INTERACTING PROTEIN 1"/>
    <property type="match status" value="1"/>
</dbReference>
<feature type="compositionally biased region" description="Low complexity" evidence="2">
    <location>
        <begin position="70"/>
        <end position="85"/>
    </location>
</feature>
<dbReference type="InterPro" id="IPR039045">
    <property type="entry name" value="SCHIP_1"/>
</dbReference>
<accession>A0A183EIX2</accession>
<evidence type="ECO:0000313" key="5">
    <source>
        <dbReference type="Proteomes" id="UP000271098"/>
    </source>
</evidence>
<dbReference type="GO" id="GO:0035332">
    <property type="term" value="P:positive regulation of hippo signaling"/>
    <property type="evidence" value="ECO:0007669"/>
    <property type="project" value="TreeGrafter"/>
</dbReference>
<dbReference type="GO" id="GO:0005886">
    <property type="term" value="C:plasma membrane"/>
    <property type="evidence" value="ECO:0007669"/>
    <property type="project" value="TreeGrafter"/>
</dbReference>
<evidence type="ECO:0000259" key="3">
    <source>
        <dbReference type="Pfam" id="PF10148"/>
    </source>
</evidence>
<reference evidence="4 5" key="2">
    <citation type="submission" date="2018-11" db="EMBL/GenBank/DDBJ databases">
        <authorList>
            <consortium name="Pathogen Informatics"/>
        </authorList>
    </citation>
    <scope>NUCLEOTIDE SEQUENCE [LARGE SCALE GENOMIC DNA]</scope>
</reference>
<evidence type="ECO:0000313" key="6">
    <source>
        <dbReference type="WBParaSite" id="GPUH_0002093801-mRNA-1"/>
    </source>
</evidence>
<evidence type="ECO:0000313" key="4">
    <source>
        <dbReference type="EMBL" id="VDN37100.1"/>
    </source>
</evidence>
<gene>
    <name evidence="4" type="ORF">GPUH_LOCUS20913</name>
</gene>
<feature type="compositionally biased region" description="Polar residues" evidence="2">
    <location>
        <begin position="213"/>
        <end position="223"/>
    </location>
</feature>
<proteinExistence type="predicted"/>
<feature type="compositionally biased region" description="Low complexity" evidence="2">
    <location>
        <begin position="40"/>
        <end position="59"/>
    </location>
</feature>
<feature type="domain" description="Schwannomin interacting protein 1 C-terminal" evidence="3">
    <location>
        <begin position="280"/>
        <end position="362"/>
    </location>
</feature>
<protein>
    <submittedName>
        <fullName evidence="6">SCHIP-1 domain-containing protein</fullName>
    </submittedName>
</protein>
<evidence type="ECO:0000256" key="2">
    <source>
        <dbReference type="SAM" id="MobiDB-lite"/>
    </source>
</evidence>
<feature type="compositionally biased region" description="Polar residues" evidence="2">
    <location>
        <begin position="120"/>
        <end position="135"/>
    </location>
</feature>
<feature type="region of interest" description="Disordered" evidence="2">
    <location>
        <begin position="40"/>
        <end position="154"/>
    </location>
</feature>
<dbReference type="WBParaSite" id="GPUH_0002093801-mRNA-1">
    <property type="protein sequence ID" value="GPUH_0002093801-mRNA-1"/>
    <property type="gene ID" value="GPUH_0002093801"/>
</dbReference>